<accession>A0A1D9QKH7</accession>
<sequence length="85" mass="9562">MLFNSASQLLDNHYSTSCRHDPSMPRNARMGVTSTFQEPGCKLFPIANALNEGKLQSDAGQRVPNSRIHQFQARDMLKPPNIFTE</sequence>
<dbReference type="EMBL" id="CP017827">
    <property type="protein sequence ID" value="APA15450.1"/>
    <property type="molecule type" value="Genomic_DNA"/>
</dbReference>
<dbReference type="Proteomes" id="UP000177798">
    <property type="component" value="Chromosome 14"/>
</dbReference>
<name>A0A1D9QKH7_SCLS1</name>
<evidence type="ECO:0000313" key="2">
    <source>
        <dbReference type="Proteomes" id="UP000177798"/>
    </source>
</evidence>
<dbReference type="AlphaFoldDB" id="A0A1D9QKH7"/>
<dbReference type="VEuPathDB" id="FungiDB:sscle_14g102200"/>
<organism evidence="1 2">
    <name type="scientific">Sclerotinia sclerotiorum (strain ATCC 18683 / 1980 / Ss-1)</name>
    <name type="common">White mold</name>
    <name type="synonym">Whetzelinia sclerotiorum</name>
    <dbReference type="NCBI Taxonomy" id="665079"/>
    <lineage>
        <taxon>Eukaryota</taxon>
        <taxon>Fungi</taxon>
        <taxon>Dikarya</taxon>
        <taxon>Ascomycota</taxon>
        <taxon>Pezizomycotina</taxon>
        <taxon>Leotiomycetes</taxon>
        <taxon>Helotiales</taxon>
        <taxon>Sclerotiniaceae</taxon>
        <taxon>Sclerotinia</taxon>
    </lineage>
</organism>
<reference evidence="2" key="1">
    <citation type="journal article" date="2017" name="Genome Biol. Evol.">
        <title>The complete genome sequence of the phytopathogenic fungus Sclerotinia sclerotiorum reveals insights into the genome architecture of broad host range pathogens.</title>
        <authorList>
            <person name="Derbyshire M."/>
            <person name="Denton-Giles M."/>
            <person name="Hegedus D."/>
            <person name="Seifbarghy S."/>
            <person name="Rollins J."/>
            <person name="van Kan J."/>
            <person name="Seidl M.F."/>
            <person name="Faino L."/>
            <person name="Mbengue M."/>
            <person name="Navaud O."/>
            <person name="Raffaele S."/>
            <person name="Hammond-Kosack K."/>
            <person name="Heard S."/>
            <person name="Oliver R."/>
        </authorList>
    </citation>
    <scope>NUCLEOTIDE SEQUENCE [LARGE SCALE GENOMIC DNA]</scope>
    <source>
        <strain evidence="2">ATCC 18683 / 1980 / Ss-1</strain>
    </source>
</reference>
<protein>
    <submittedName>
        <fullName evidence="1">Uncharacterized protein</fullName>
    </submittedName>
</protein>
<gene>
    <name evidence="1" type="ORF">sscle_14g102200</name>
</gene>
<evidence type="ECO:0000313" key="1">
    <source>
        <dbReference type="EMBL" id="APA15450.1"/>
    </source>
</evidence>
<proteinExistence type="predicted"/>